<sequence length="29" mass="3268">MVFFIDTQRQVHEVEPICAMLPIAPVGLL</sequence>
<accession>A0A0D2JG58</accession>
<reference evidence="1 2" key="1">
    <citation type="submission" date="2013-11" db="EMBL/GenBank/DDBJ databases">
        <title>Metagenomic analysis of a methanogenic consortium involved in long chain n-alkane degradation.</title>
        <authorList>
            <person name="Davidova I.A."/>
            <person name="Callaghan A.V."/>
            <person name="Wawrik B."/>
            <person name="Pruitt S."/>
            <person name="Marks C."/>
            <person name="Duncan K.E."/>
            <person name="Suflita J.M."/>
        </authorList>
    </citation>
    <scope>NUCLEOTIDE SEQUENCE [LARGE SCALE GENOMIC DNA]</scope>
    <source>
        <strain evidence="1 2">SPR</strain>
    </source>
</reference>
<dbReference type="AlphaFoldDB" id="A0A0D2JG58"/>
<protein>
    <submittedName>
        <fullName evidence="1">Uncharacterized protein</fullName>
    </submittedName>
</protein>
<dbReference type="STRING" id="1429043.X474_07460"/>
<proteinExistence type="predicted"/>
<dbReference type="Proteomes" id="UP000032233">
    <property type="component" value="Unassembled WGS sequence"/>
</dbReference>
<name>A0A0D2JG58_9BACT</name>
<evidence type="ECO:0000313" key="2">
    <source>
        <dbReference type="Proteomes" id="UP000032233"/>
    </source>
</evidence>
<comment type="caution">
    <text evidence="1">The sequence shown here is derived from an EMBL/GenBank/DDBJ whole genome shotgun (WGS) entry which is preliminary data.</text>
</comment>
<dbReference type="InParanoid" id="A0A0D2JG58"/>
<gene>
    <name evidence="1" type="ORF">X474_07460</name>
</gene>
<organism evidence="1 2">
    <name type="scientific">Dethiosulfatarculus sandiegensis</name>
    <dbReference type="NCBI Taxonomy" id="1429043"/>
    <lineage>
        <taxon>Bacteria</taxon>
        <taxon>Pseudomonadati</taxon>
        <taxon>Thermodesulfobacteriota</taxon>
        <taxon>Desulfarculia</taxon>
        <taxon>Desulfarculales</taxon>
        <taxon>Desulfarculaceae</taxon>
        <taxon>Dethiosulfatarculus</taxon>
    </lineage>
</organism>
<evidence type="ECO:0000313" key="1">
    <source>
        <dbReference type="EMBL" id="KIX14716.1"/>
    </source>
</evidence>
<dbReference type="EMBL" id="AZAC01000009">
    <property type="protein sequence ID" value="KIX14716.1"/>
    <property type="molecule type" value="Genomic_DNA"/>
</dbReference>
<keyword evidence="2" id="KW-1185">Reference proteome</keyword>